<protein>
    <submittedName>
        <fullName evidence="6">MAPEG family protein</fullName>
    </submittedName>
</protein>
<evidence type="ECO:0000256" key="1">
    <source>
        <dbReference type="ARBA" id="ARBA00004141"/>
    </source>
</evidence>
<evidence type="ECO:0000256" key="2">
    <source>
        <dbReference type="ARBA" id="ARBA00022692"/>
    </source>
</evidence>
<feature type="transmembrane region" description="Helical" evidence="5">
    <location>
        <begin position="107"/>
        <end position="130"/>
    </location>
</feature>
<evidence type="ECO:0000256" key="3">
    <source>
        <dbReference type="ARBA" id="ARBA00022989"/>
    </source>
</evidence>
<organism evidence="6 7">
    <name type="scientific">Niveibacterium microcysteis</name>
    <dbReference type="NCBI Taxonomy" id="2811415"/>
    <lineage>
        <taxon>Bacteria</taxon>
        <taxon>Pseudomonadati</taxon>
        <taxon>Pseudomonadota</taxon>
        <taxon>Betaproteobacteria</taxon>
        <taxon>Rhodocyclales</taxon>
        <taxon>Rhodocyclaceae</taxon>
        <taxon>Niveibacterium</taxon>
    </lineage>
</organism>
<comment type="subcellular location">
    <subcellularLocation>
        <location evidence="1">Membrane</location>
        <topology evidence="1">Multi-pass membrane protein</topology>
    </subcellularLocation>
</comment>
<keyword evidence="7" id="KW-1185">Reference proteome</keyword>
<evidence type="ECO:0000256" key="4">
    <source>
        <dbReference type="ARBA" id="ARBA00023136"/>
    </source>
</evidence>
<evidence type="ECO:0000313" key="7">
    <source>
        <dbReference type="Proteomes" id="UP000663570"/>
    </source>
</evidence>
<dbReference type="RefSeq" id="WP_172201702.1">
    <property type="nucleotide sequence ID" value="NZ_CP071060.1"/>
</dbReference>
<keyword evidence="4 5" id="KW-0472">Membrane</keyword>
<keyword evidence="3 5" id="KW-1133">Transmembrane helix</keyword>
<evidence type="ECO:0000256" key="5">
    <source>
        <dbReference type="SAM" id="Phobius"/>
    </source>
</evidence>
<evidence type="ECO:0000313" key="6">
    <source>
        <dbReference type="EMBL" id="QSI77271.1"/>
    </source>
</evidence>
<dbReference type="Pfam" id="PF01124">
    <property type="entry name" value="MAPEG"/>
    <property type="match status" value="1"/>
</dbReference>
<dbReference type="InterPro" id="IPR023352">
    <property type="entry name" value="MAPEG-like_dom_sf"/>
</dbReference>
<feature type="transmembrane region" description="Helical" evidence="5">
    <location>
        <begin position="6"/>
        <end position="25"/>
    </location>
</feature>
<dbReference type="Proteomes" id="UP000663570">
    <property type="component" value="Chromosome"/>
</dbReference>
<dbReference type="PANTHER" id="PTHR10250:SF15">
    <property type="entry name" value="MICROSOMAL GLUTATHIONE S-TRANSFERASE-RELATED"/>
    <property type="match status" value="1"/>
</dbReference>
<name>A0ABX7M696_9RHOO</name>
<dbReference type="Gene3D" id="1.20.120.550">
    <property type="entry name" value="Membrane associated eicosanoid/glutathione metabolism-like domain"/>
    <property type="match status" value="1"/>
</dbReference>
<dbReference type="SUPFAM" id="SSF161084">
    <property type="entry name" value="MAPEG domain-like"/>
    <property type="match status" value="1"/>
</dbReference>
<proteinExistence type="predicted"/>
<dbReference type="PANTHER" id="PTHR10250">
    <property type="entry name" value="MICROSOMAL GLUTATHIONE S-TRANSFERASE"/>
    <property type="match status" value="1"/>
</dbReference>
<dbReference type="InterPro" id="IPR001129">
    <property type="entry name" value="Membr-assoc_MAPEG"/>
</dbReference>
<reference evidence="6 7" key="1">
    <citation type="submission" date="2021-02" db="EMBL/GenBank/DDBJ databases">
        <title>Niveibacterium changnyeongensis HC41.</title>
        <authorList>
            <person name="Kang M."/>
        </authorList>
    </citation>
    <scope>NUCLEOTIDE SEQUENCE [LARGE SCALE GENOMIC DNA]</scope>
    <source>
        <strain evidence="6 7">HC41</strain>
    </source>
</reference>
<keyword evidence="2 5" id="KW-0812">Transmembrane</keyword>
<feature type="transmembrane region" description="Helical" evidence="5">
    <location>
        <begin position="55"/>
        <end position="72"/>
    </location>
</feature>
<dbReference type="InterPro" id="IPR050997">
    <property type="entry name" value="MAPEG"/>
</dbReference>
<feature type="transmembrane region" description="Helical" evidence="5">
    <location>
        <begin position="78"/>
        <end position="95"/>
    </location>
</feature>
<dbReference type="EMBL" id="CP071060">
    <property type="protein sequence ID" value="QSI77271.1"/>
    <property type="molecule type" value="Genomic_DNA"/>
</dbReference>
<gene>
    <name evidence="6" type="ORF">JY500_01050</name>
</gene>
<sequence>MHDYPLTAGTTLLIVLLMFGTAWNVGRAREKYGVKAPATTGNEYFERAYRIQLNTMEWAMVFLPTLWLFAAYVNDRYAMLAGLIGLAGRVLYAVSYQRDPATRGTGFMIGMIAFGIIGLWAGFAVLRTLVGF</sequence>
<accession>A0ABX7M696</accession>